<sequence>MSSFAKIAKTGRREFKERHQPENRKKFGFLEKKKDYKLRARAHHVNENKLKKLYRKAMYKNPNEFCYHMINSEIRDDLHYEKEKPVEHSEAQKKLMQTQDSNYINYKLSTEIKKIEKLRCSAALLNVEDRPKNTHTFYLDSKKEAKKLDIAKKLNTHPDLLDRTFNRPTLDALKNMKLQDYVDNEAILKASRQINNQYNELSKRMERAQELKVLSQKLEVKKNLMHKRDTEPKLLKPASTTNAPVYVWYKERKR</sequence>
<dbReference type="AlphaFoldDB" id="A0A8X6H0T1"/>
<keyword evidence="8" id="KW-1185">Reference proteome</keyword>
<dbReference type="PIRSF" id="PIRSF015952">
    <property type="entry name" value="U3snoRNP11"/>
    <property type="match status" value="1"/>
</dbReference>
<comment type="subunit">
    <text evidence="5">Component of the ribosomal small subunit (SSU) processome.</text>
</comment>
<accession>A0A8X6H0T1</accession>
<comment type="caution">
    <text evidence="7">The sequence shown here is derived from an EMBL/GenBank/DDBJ whole genome shotgun (WGS) entry which is preliminary data.</text>
</comment>
<protein>
    <recommendedName>
        <fullName evidence="5">U3 small nucleolar RNA-associated protein 11</fullName>
        <shortName evidence="5">U3 snoRNA-associated protein 11</shortName>
    </recommendedName>
</protein>
<dbReference type="PANTHER" id="PTHR12838:SF0">
    <property type="entry name" value="U3 SMALL NUCLEOLAR RNA-ASSOCIATED PROTEIN 11-RELATED"/>
    <property type="match status" value="1"/>
</dbReference>
<evidence type="ECO:0000256" key="3">
    <source>
        <dbReference type="ARBA" id="ARBA00022552"/>
    </source>
</evidence>
<evidence type="ECO:0000256" key="5">
    <source>
        <dbReference type="PIRNR" id="PIRNR015952"/>
    </source>
</evidence>
<dbReference type="Proteomes" id="UP000887116">
    <property type="component" value="Unassembled WGS sequence"/>
</dbReference>
<proteinExistence type="inferred from homology"/>
<feature type="region of interest" description="Disordered" evidence="6">
    <location>
        <begin position="1"/>
        <end position="22"/>
    </location>
</feature>
<keyword evidence="4 5" id="KW-0539">Nucleus</keyword>
<comment type="similarity">
    <text evidence="2 5">Belongs to the UTP11 family.</text>
</comment>
<evidence type="ECO:0000256" key="1">
    <source>
        <dbReference type="ARBA" id="ARBA00004604"/>
    </source>
</evidence>
<dbReference type="PANTHER" id="PTHR12838">
    <property type="entry name" value="U3 SMALL NUCLEOLAR RNA-ASSOCIATED PROTEIN 11"/>
    <property type="match status" value="1"/>
</dbReference>
<keyword evidence="3 5" id="KW-0698">rRNA processing</keyword>
<reference evidence="7" key="1">
    <citation type="submission" date="2020-07" db="EMBL/GenBank/DDBJ databases">
        <title>Multicomponent nature underlies the extraordinary mechanical properties of spider dragline silk.</title>
        <authorList>
            <person name="Kono N."/>
            <person name="Nakamura H."/>
            <person name="Mori M."/>
            <person name="Yoshida Y."/>
            <person name="Ohtoshi R."/>
            <person name="Malay A.D."/>
            <person name="Moran D.A.P."/>
            <person name="Tomita M."/>
            <person name="Numata K."/>
            <person name="Arakawa K."/>
        </authorList>
    </citation>
    <scope>NUCLEOTIDE SEQUENCE</scope>
</reference>
<dbReference type="OrthoDB" id="29058at2759"/>
<evidence type="ECO:0000313" key="7">
    <source>
        <dbReference type="EMBL" id="GFR12965.1"/>
    </source>
</evidence>
<comment type="function">
    <text evidence="5">Involved in nucleolar processing of pre-18S ribosomal RNA.</text>
</comment>
<organism evidence="7 8">
    <name type="scientific">Trichonephila clavata</name>
    <name type="common">Joro spider</name>
    <name type="synonym">Nephila clavata</name>
    <dbReference type="NCBI Taxonomy" id="2740835"/>
    <lineage>
        <taxon>Eukaryota</taxon>
        <taxon>Metazoa</taxon>
        <taxon>Ecdysozoa</taxon>
        <taxon>Arthropoda</taxon>
        <taxon>Chelicerata</taxon>
        <taxon>Arachnida</taxon>
        <taxon>Araneae</taxon>
        <taxon>Araneomorphae</taxon>
        <taxon>Entelegynae</taxon>
        <taxon>Araneoidea</taxon>
        <taxon>Nephilidae</taxon>
        <taxon>Trichonephila</taxon>
    </lineage>
</organism>
<evidence type="ECO:0000256" key="2">
    <source>
        <dbReference type="ARBA" id="ARBA00008105"/>
    </source>
</evidence>
<gene>
    <name evidence="7" type="primary">C16C10.2</name>
    <name evidence="7" type="ORF">TNCT_261071</name>
</gene>
<dbReference type="GO" id="GO:0006364">
    <property type="term" value="P:rRNA processing"/>
    <property type="evidence" value="ECO:0007669"/>
    <property type="project" value="UniProtKB-UniRule"/>
</dbReference>
<dbReference type="Pfam" id="PF03998">
    <property type="entry name" value="Utp11"/>
    <property type="match status" value="1"/>
</dbReference>
<evidence type="ECO:0000313" key="8">
    <source>
        <dbReference type="Proteomes" id="UP000887116"/>
    </source>
</evidence>
<evidence type="ECO:0000256" key="6">
    <source>
        <dbReference type="SAM" id="MobiDB-lite"/>
    </source>
</evidence>
<feature type="compositionally biased region" description="Basic and acidic residues" evidence="6">
    <location>
        <begin position="11"/>
        <end position="22"/>
    </location>
</feature>
<dbReference type="GO" id="GO:0032040">
    <property type="term" value="C:small-subunit processome"/>
    <property type="evidence" value="ECO:0007669"/>
    <property type="project" value="UniProtKB-UniRule"/>
</dbReference>
<evidence type="ECO:0000256" key="4">
    <source>
        <dbReference type="ARBA" id="ARBA00023242"/>
    </source>
</evidence>
<dbReference type="EMBL" id="BMAO01017048">
    <property type="protein sequence ID" value="GFR12965.1"/>
    <property type="molecule type" value="Genomic_DNA"/>
</dbReference>
<comment type="subcellular location">
    <subcellularLocation>
        <location evidence="1 5">Nucleus</location>
        <location evidence="1 5">Nucleolus</location>
    </subcellularLocation>
</comment>
<name>A0A8X6H0T1_TRICU</name>
<dbReference type="InterPro" id="IPR007144">
    <property type="entry name" value="SSU_processome_Utp11"/>
</dbReference>